<proteinExistence type="predicted"/>
<dbReference type="EMBL" id="DRCV01000219">
    <property type="protein sequence ID" value="HDK38352.1"/>
    <property type="molecule type" value="Genomic_DNA"/>
</dbReference>
<dbReference type="Pfam" id="PF13646">
    <property type="entry name" value="HEAT_2"/>
    <property type="match status" value="1"/>
</dbReference>
<dbReference type="GO" id="GO:0016491">
    <property type="term" value="F:oxidoreductase activity"/>
    <property type="evidence" value="ECO:0007669"/>
    <property type="project" value="TreeGrafter"/>
</dbReference>
<dbReference type="SUPFAM" id="SSF48371">
    <property type="entry name" value="ARM repeat"/>
    <property type="match status" value="1"/>
</dbReference>
<feature type="non-terminal residue" evidence="1">
    <location>
        <position position="121"/>
    </location>
</feature>
<sequence length="121" mass="13086">MTTYKETIETLCQLVQTGDEADRCYAARTLGLLKDRTSIDILIERLRDEDLDVAIDAAEALGHIGAAEAVPALIESLENDPSGEVCSMVAAALGRAGSAEAIEPLLKIALERPEQMEWNDD</sequence>
<dbReference type="SMART" id="SM00567">
    <property type="entry name" value="EZ_HEAT"/>
    <property type="match status" value="3"/>
</dbReference>
<dbReference type="PANTHER" id="PTHR12697">
    <property type="entry name" value="PBS LYASE HEAT-LIKE PROTEIN"/>
    <property type="match status" value="1"/>
</dbReference>
<dbReference type="Proteomes" id="UP000885822">
    <property type="component" value="Unassembled WGS sequence"/>
</dbReference>
<dbReference type="AlphaFoldDB" id="A0A831JS67"/>
<dbReference type="PANTHER" id="PTHR12697:SF5">
    <property type="entry name" value="DEOXYHYPUSINE HYDROXYLASE"/>
    <property type="match status" value="1"/>
</dbReference>
<dbReference type="Gene3D" id="1.25.10.10">
    <property type="entry name" value="Leucine-rich Repeat Variant"/>
    <property type="match status" value="1"/>
</dbReference>
<dbReference type="InterPro" id="IPR016024">
    <property type="entry name" value="ARM-type_fold"/>
</dbReference>
<reference evidence="1" key="1">
    <citation type="journal article" date="2020" name="mSystems">
        <title>Genome- and Community-Level Interaction Insights into Carbon Utilization and Element Cycling Functions of Hydrothermarchaeota in Hydrothermal Sediment.</title>
        <authorList>
            <person name="Zhou Z."/>
            <person name="Liu Y."/>
            <person name="Xu W."/>
            <person name="Pan J."/>
            <person name="Luo Z.H."/>
            <person name="Li M."/>
        </authorList>
    </citation>
    <scope>NUCLEOTIDE SEQUENCE [LARGE SCALE GENOMIC DNA]</scope>
    <source>
        <strain evidence="1">HyVt-26</strain>
    </source>
</reference>
<accession>A0A831JS67</accession>
<gene>
    <name evidence="1" type="ORF">ENG92_04985</name>
</gene>
<dbReference type="InterPro" id="IPR011989">
    <property type="entry name" value="ARM-like"/>
</dbReference>
<protein>
    <submittedName>
        <fullName evidence="1">HEAT repeat domain-containing protein</fullName>
    </submittedName>
</protein>
<dbReference type="Pfam" id="PF03130">
    <property type="entry name" value="HEAT_PBS"/>
    <property type="match status" value="1"/>
</dbReference>
<dbReference type="InterPro" id="IPR004155">
    <property type="entry name" value="PBS_lyase_HEAT"/>
</dbReference>
<evidence type="ECO:0000313" key="1">
    <source>
        <dbReference type="EMBL" id="HDK38352.1"/>
    </source>
</evidence>
<name>A0A831JS67_9GAMM</name>
<comment type="caution">
    <text evidence="1">The sequence shown here is derived from an EMBL/GenBank/DDBJ whole genome shotgun (WGS) entry which is preliminary data.</text>
</comment>
<organism evidence="1">
    <name type="scientific">Thiolapillus brandeum</name>
    <dbReference type="NCBI Taxonomy" id="1076588"/>
    <lineage>
        <taxon>Bacteria</taxon>
        <taxon>Pseudomonadati</taxon>
        <taxon>Pseudomonadota</taxon>
        <taxon>Gammaproteobacteria</taxon>
        <taxon>Chromatiales</taxon>
        <taxon>Sedimenticolaceae</taxon>
        <taxon>Thiolapillus</taxon>
    </lineage>
</organism>